<organism evidence="1">
    <name type="scientific">Oryza nivara</name>
    <name type="common">Indian wild rice</name>
    <name type="synonym">Oryza sativa f. spontanea</name>
    <dbReference type="NCBI Taxonomy" id="4536"/>
    <lineage>
        <taxon>Eukaryota</taxon>
        <taxon>Viridiplantae</taxon>
        <taxon>Streptophyta</taxon>
        <taxon>Embryophyta</taxon>
        <taxon>Tracheophyta</taxon>
        <taxon>Spermatophyta</taxon>
        <taxon>Magnoliopsida</taxon>
        <taxon>Liliopsida</taxon>
        <taxon>Poales</taxon>
        <taxon>Poaceae</taxon>
        <taxon>BOP clade</taxon>
        <taxon>Oryzoideae</taxon>
        <taxon>Oryzeae</taxon>
        <taxon>Oryzinae</taxon>
        <taxon>Oryza</taxon>
    </lineage>
</organism>
<keyword evidence="2" id="KW-1185">Reference proteome</keyword>
<proteinExistence type="predicted"/>
<evidence type="ECO:0000313" key="2">
    <source>
        <dbReference type="Proteomes" id="UP000006591"/>
    </source>
</evidence>
<protein>
    <submittedName>
        <fullName evidence="1">Uncharacterized protein</fullName>
    </submittedName>
</protein>
<reference evidence="1" key="1">
    <citation type="submission" date="2015-04" db="UniProtKB">
        <authorList>
            <consortium name="EnsemblPlants"/>
        </authorList>
    </citation>
    <scope>IDENTIFICATION</scope>
    <source>
        <strain evidence="1">SL10</strain>
    </source>
</reference>
<dbReference type="OMA" id="ASCIDRE"/>
<dbReference type="AlphaFoldDB" id="A0A0E0HVR1"/>
<reference evidence="1" key="2">
    <citation type="submission" date="2018-04" db="EMBL/GenBank/DDBJ databases">
        <title>OnivRS2 (Oryza nivara Reference Sequence Version 2).</title>
        <authorList>
            <person name="Zhang J."/>
            <person name="Kudrna D."/>
            <person name="Lee S."/>
            <person name="Talag J."/>
            <person name="Rajasekar S."/>
            <person name="Welchert J."/>
            <person name="Hsing Y.-I."/>
            <person name="Wing R.A."/>
        </authorList>
    </citation>
    <scope>NUCLEOTIDE SEQUENCE [LARGE SCALE GENOMIC DNA]</scope>
    <source>
        <strain evidence="1">SL10</strain>
    </source>
</reference>
<dbReference type="Proteomes" id="UP000006591">
    <property type="component" value="Chromosome 6"/>
</dbReference>
<dbReference type="eggNOG" id="ENOG502R3WY">
    <property type="taxonomic scope" value="Eukaryota"/>
</dbReference>
<sequence length="317" mass="31238">MVVAVQVGAVADAQHVAVALVEPNPVGDSAVRAVAALHAAVDDVGHHAVARHAPRRLVVAVGRPLPCHHRVARRLGRLRRHPEPERRLEGDGGVRRHQVRVAQQVGADGLPRRAVVVVVGDLDGSPAVVLLAGGARPLRLGLAVCGGVAVVLLLEAVAPGVGAVGRRGPAAGGLVGRLRQEGGDLALAGVGVAGGGEVRVGVGGGDEGVVGVEALSGARLVVAVEQHLVEERGRYDGGDAAAATAGGRGRAAAAAAGALALAAGAAVIRGGAAPAVLAAAEAVGAERAAGLAAALLAAHGHHRHGHHRESESSHGGR</sequence>
<dbReference type="Gramene" id="ONIVA06G30920.1">
    <property type="protein sequence ID" value="ONIVA06G30920.1"/>
    <property type="gene ID" value="ONIVA06G30920"/>
</dbReference>
<dbReference type="EnsemblPlants" id="ONIVA06G30920.1">
    <property type="protein sequence ID" value="ONIVA06G30920.1"/>
    <property type="gene ID" value="ONIVA06G30920"/>
</dbReference>
<dbReference type="HOGENOM" id="CLU_878211_0_0_1"/>
<name>A0A0E0HVR1_ORYNI</name>
<evidence type="ECO:0000313" key="1">
    <source>
        <dbReference type="EnsemblPlants" id="ONIVA06G30920.1"/>
    </source>
</evidence>
<accession>A0A0E0HVR1</accession>